<dbReference type="FunFam" id="3.30.50.10:FF:000030">
    <property type="entry name" value="Nuclear Hormone Receptor family"/>
    <property type="match status" value="1"/>
</dbReference>
<dbReference type="PROSITE" id="PS51030">
    <property type="entry name" value="NUCLEAR_REC_DBD_2"/>
    <property type="match status" value="1"/>
</dbReference>
<evidence type="ECO:0000256" key="10">
    <source>
        <dbReference type="SAM" id="MobiDB-lite"/>
    </source>
</evidence>
<keyword evidence="9" id="KW-0539">Nucleus</keyword>
<comment type="similarity">
    <text evidence="1">Belongs to the nuclear hormone receptor family.</text>
</comment>
<keyword evidence="2" id="KW-0479">Metal-binding</keyword>
<keyword evidence="7" id="KW-0804">Transcription</keyword>
<evidence type="ECO:0000256" key="7">
    <source>
        <dbReference type="ARBA" id="ARBA00023163"/>
    </source>
</evidence>
<evidence type="ECO:0000259" key="11">
    <source>
        <dbReference type="PROSITE" id="PS51030"/>
    </source>
</evidence>
<accession>A0A814DW81</accession>
<dbReference type="InterPro" id="IPR050234">
    <property type="entry name" value="Nuclear_hormone_rcpt_NR1"/>
</dbReference>
<dbReference type="GO" id="GO:0030154">
    <property type="term" value="P:cell differentiation"/>
    <property type="evidence" value="ECO:0007669"/>
    <property type="project" value="TreeGrafter"/>
</dbReference>
<dbReference type="InterPro" id="IPR001628">
    <property type="entry name" value="Znf_hrmn_rcpt"/>
</dbReference>
<evidence type="ECO:0000256" key="1">
    <source>
        <dbReference type="ARBA" id="ARBA00005993"/>
    </source>
</evidence>
<protein>
    <recommendedName>
        <fullName evidence="11">Nuclear receptor domain-containing protein</fullName>
    </recommendedName>
</protein>
<evidence type="ECO:0000256" key="4">
    <source>
        <dbReference type="ARBA" id="ARBA00022833"/>
    </source>
</evidence>
<evidence type="ECO:0000256" key="8">
    <source>
        <dbReference type="ARBA" id="ARBA00023170"/>
    </source>
</evidence>
<evidence type="ECO:0000256" key="5">
    <source>
        <dbReference type="ARBA" id="ARBA00023015"/>
    </source>
</evidence>
<dbReference type="PANTHER" id="PTHR24082:SF473">
    <property type="entry name" value="ECDYSONE-INDUCED PROTEIN 75B, ISOFORM B"/>
    <property type="match status" value="1"/>
</dbReference>
<feature type="compositionally biased region" description="Polar residues" evidence="10">
    <location>
        <begin position="24"/>
        <end position="36"/>
    </location>
</feature>
<evidence type="ECO:0000256" key="2">
    <source>
        <dbReference type="ARBA" id="ARBA00022723"/>
    </source>
</evidence>
<evidence type="ECO:0000256" key="6">
    <source>
        <dbReference type="ARBA" id="ARBA00023125"/>
    </source>
</evidence>
<name>A0A814DW81_9BILA</name>
<dbReference type="GO" id="GO:0000978">
    <property type="term" value="F:RNA polymerase II cis-regulatory region sequence-specific DNA binding"/>
    <property type="evidence" value="ECO:0007669"/>
    <property type="project" value="TreeGrafter"/>
</dbReference>
<dbReference type="InterPro" id="IPR035500">
    <property type="entry name" value="NHR-like_dom_sf"/>
</dbReference>
<keyword evidence="4" id="KW-0862">Zinc</keyword>
<dbReference type="GO" id="GO:0009755">
    <property type="term" value="P:hormone-mediated signaling pathway"/>
    <property type="evidence" value="ECO:0007669"/>
    <property type="project" value="TreeGrafter"/>
</dbReference>
<dbReference type="SUPFAM" id="SSF48508">
    <property type="entry name" value="Nuclear receptor ligand-binding domain"/>
    <property type="match status" value="1"/>
</dbReference>
<dbReference type="GO" id="GO:0000122">
    <property type="term" value="P:negative regulation of transcription by RNA polymerase II"/>
    <property type="evidence" value="ECO:0007669"/>
    <property type="project" value="TreeGrafter"/>
</dbReference>
<gene>
    <name evidence="12" type="ORF">CJN711_LOCUS395</name>
</gene>
<keyword evidence="5" id="KW-0805">Transcription regulation</keyword>
<dbReference type="SMART" id="SM00399">
    <property type="entry name" value="ZnF_C4"/>
    <property type="match status" value="1"/>
</dbReference>
<dbReference type="InterPro" id="IPR013088">
    <property type="entry name" value="Znf_NHR/GATA"/>
</dbReference>
<dbReference type="PANTHER" id="PTHR24082">
    <property type="entry name" value="NUCLEAR HORMONE RECEPTOR"/>
    <property type="match status" value="1"/>
</dbReference>
<comment type="caution">
    <text evidence="12">The sequence shown here is derived from an EMBL/GenBank/DDBJ whole genome shotgun (WGS) entry which is preliminary data.</text>
</comment>
<dbReference type="SUPFAM" id="SSF57716">
    <property type="entry name" value="Glucocorticoid receptor-like (DNA-binding domain)"/>
    <property type="match status" value="1"/>
</dbReference>
<dbReference type="Proteomes" id="UP000663855">
    <property type="component" value="Unassembled WGS sequence"/>
</dbReference>
<feature type="domain" description="Nuclear receptor" evidence="11">
    <location>
        <begin position="47"/>
        <end position="122"/>
    </location>
</feature>
<keyword evidence="6" id="KW-0238">DNA-binding</keyword>
<feature type="region of interest" description="Disordered" evidence="10">
    <location>
        <begin position="241"/>
        <end position="265"/>
    </location>
</feature>
<evidence type="ECO:0000256" key="3">
    <source>
        <dbReference type="ARBA" id="ARBA00022771"/>
    </source>
</evidence>
<dbReference type="PROSITE" id="PS00031">
    <property type="entry name" value="NUCLEAR_REC_DBD_1"/>
    <property type="match status" value="1"/>
</dbReference>
<evidence type="ECO:0000313" key="12">
    <source>
        <dbReference type="EMBL" id="CAF0960483.1"/>
    </source>
</evidence>
<feature type="region of interest" description="Disordered" evidence="10">
    <location>
        <begin position="21"/>
        <end position="40"/>
    </location>
</feature>
<dbReference type="CDD" id="cd06916">
    <property type="entry name" value="NR_DBD_like"/>
    <property type="match status" value="1"/>
</dbReference>
<dbReference type="AlphaFoldDB" id="A0A814DW81"/>
<dbReference type="PRINTS" id="PR00047">
    <property type="entry name" value="STROIDFINGER"/>
</dbReference>
<dbReference type="Gene3D" id="1.10.565.10">
    <property type="entry name" value="Retinoid X Receptor"/>
    <property type="match status" value="1"/>
</dbReference>
<organism evidence="12 13">
    <name type="scientific">Rotaria magnacalcarata</name>
    <dbReference type="NCBI Taxonomy" id="392030"/>
    <lineage>
        <taxon>Eukaryota</taxon>
        <taxon>Metazoa</taxon>
        <taxon>Spiralia</taxon>
        <taxon>Gnathifera</taxon>
        <taxon>Rotifera</taxon>
        <taxon>Eurotatoria</taxon>
        <taxon>Bdelloidea</taxon>
        <taxon>Philodinida</taxon>
        <taxon>Philodinidae</taxon>
        <taxon>Rotaria</taxon>
    </lineage>
</organism>
<dbReference type="GO" id="GO:0008270">
    <property type="term" value="F:zinc ion binding"/>
    <property type="evidence" value="ECO:0007669"/>
    <property type="project" value="UniProtKB-KW"/>
</dbReference>
<dbReference type="GO" id="GO:0045944">
    <property type="term" value="P:positive regulation of transcription by RNA polymerase II"/>
    <property type="evidence" value="ECO:0007669"/>
    <property type="project" value="TreeGrafter"/>
</dbReference>
<feature type="compositionally biased region" description="Basic and acidic residues" evidence="10">
    <location>
        <begin position="139"/>
        <end position="162"/>
    </location>
</feature>
<proteinExistence type="inferred from homology"/>
<sequence>MTEGDLIYQIDSDDEIKKMKDIESSLSRSSTPTNTSKPRRTRLTFPFGACRVCSDSATGIHYGIATCEGCKGFFKRSILRKEKYRCYFDNSCLVNVTNRNRCKACRFQRCIDKGMSVDGVKMGRIPKLVKERALLEQKEQQMKQEAGLTEHSERSDGGHARESPCSSLSDRSIENYDPNTMETDLIDMQVSAMRRNCQSSKIYLNNSSSQQNSSLYNDRFINRSAIPSTISECDLSSNLNCNRNQNQTQNQSQNQSQNQNQNQNQNSPFIYQTRFPTYLPNDFTLDETDGLMEHPTGILTDELFRHVQNISNKLNETDGLMEHPTGILTDELFRHVQNISNKLSQNKSTLIFQITDDELRFLRFLRWSSYNIFLRHSRRVKQLETRMHQMIFNGINEYPGDNATAAQFFATVPRTLEVTVRSSVFYIQELSGMVNIGSSNLHNMILHRSFDWYMLKYASLLHDNGECYILSPDGFQYTRRWMNTLYGVEMVDAMFKFSQCFRNLNLTESEYCLIIPLQMCYTDSTMKDQDIPRMLRACYLYALYQELCNNRGEHEGKAICSKVLQVLDLLVPLNEFYEKNVGSRVLET</sequence>
<dbReference type="EMBL" id="CAJNOV010000029">
    <property type="protein sequence ID" value="CAF0960483.1"/>
    <property type="molecule type" value="Genomic_DNA"/>
</dbReference>
<evidence type="ECO:0000313" key="13">
    <source>
        <dbReference type="Proteomes" id="UP000663855"/>
    </source>
</evidence>
<evidence type="ECO:0000256" key="9">
    <source>
        <dbReference type="ARBA" id="ARBA00023242"/>
    </source>
</evidence>
<dbReference type="Gene3D" id="3.30.50.10">
    <property type="entry name" value="Erythroid Transcription Factor GATA-1, subunit A"/>
    <property type="match status" value="1"/>
</dbReference>
<keyword evidence="3" id="KW-0863">Zinc-finger</keyword>
<feature type="region of interest" description="Disordered" evidence="10">
    <location>
        <begin position="139"/>
        <end position="178"/>
    </location>
</feature>
<reference evidence="12" key="1">
    <citation type="submission" date="2021-02" db="EMBL/GenBank/DDBJ databases">
        <authorList>
            <person name="Nowell W R."/>
        </authorList>
    </citation>
    <scope>NUCLEOTIDE SEQUENCE</scope>
</reference>
<dbReference type="Pfam" id="PF00105">
    <property type="entry name" value="zf-C4"/>
    <property type="match status" value="1"/>
</dbReference>
<dbReference type="GO" id="GO:0004879">
    <property type="term" value="F:nuclear receptor activity"/>
    <property type="evidence" value="ECO:0007669"/>
    <property type="project" value="TreeGrafter"/>
</dbReference>
<keyword evidence="8" id="KW-0675">Receptor</keyword>